<dbReference type="AlphaFoldDB" id="A0A0E3WHW0"/>
<evidence type="ECO:0000313" key="1">
    <source>
        <dbReference type="EMBL" id="CQR55973.1"/>
    </source>
</evidence>
<reference evidence="2" key="1">
    <citation type="submission" date="2015-03" db="EMBL/GenBank/DDBJ databases">
        <authorList>
            <person name="Wibberg D."/>
        </authorList>
    </citation>
    <scope>NUCLEOTIDE SEQUENCE [LARGE SCALE GENOMIC DNA]</scope>
</reference>
<dbReference type="Proteomes" id="UP000033163">
    <property type="component" value="Chromosome I"/>
</dbReference>
<dbReference type="InterPro" id="IPR036237">
    <property type="entry name" value="Xyl_isomerase-like_sf"/>
</dbReference>
<sequence length="287" mass="31563">MKAVFVPTSAFGNTPGLQHEWTQTVHAAGADGIEIRRELFPPGKLPLAECREANRNSGLRCIYSVPMELWDEAGRLNETQLSEVLEEAGILRPEMVKVSLGHFIAAAGGETEEGVTKVAGVRKASDDQVSRNSEERLTRLGGLLQQYRALHGPLTLLVENDQTPHGGDAGNLKAFFQAVERSGFGGVRMTFDTGNWIYAGEEPMRAALDLAPYTAYIHCKHVVYSENNTLQTVPIPGEEDALWRELLAYLPDRASRAIEFTIPGPESLSGYLMMLRQAQGMPGKERK</sequence>
<evidence type="ECO:0008006" key="3">
    <source>
        <dbReference type="Google" id="ProtNLM"/>
    </source>
</evidence>
<dbReference type="SUPFAM" id="SSF51658">
    <property type="entry name" value="Xylose isomerase-like"/>
    <property type="match status" value="1"/>
</dbReference>
<dbReference type="HOGENOM" id="CLU_068005_0_0_9"/>
<proteinExistence type="predicted"/>
<protein>
    <recommendedName>
        <fullName evidence="3">Sugar phosphate isomerase/epimerase</fullName>
    </recommendedName>
</protein>
<gene>
    <name evidence="1" type="ORF">PRIO_3570</name>
</gene>
<organism evidence="1 2">
    <name type="scientific">Paenibacillus riograndensis SBR5</name>
    <dbReference type="NCBI Taxonomy" id="1073571"/>
    <lineage>
        <taxon>Bacteria</taxon>
        <taxon>Bacillati</taxon>
        <taxon>Bacillota</taxon>
        <taxon>Bacilli</taxon>
        <taxon>Bacillales</taxon>
        <taxon>Paenibacillaceae</taxon>
        <taxon>Paenibacillus</taxon>
        <taxon>Paenibacillus sonchi group</taxon>
    </lineage>
</organism>
<dbReference type="PATRIC" id="fig|1073571.4.peg.3820"/>
<dbReference type="RefSeq" id="WP_020433913.1">
    <property type="nucleotide sequence ID" value="NZ_AGBD01001806.1"/>
</dbReference>
<accession>A0A0E3WHW0</accession>
<dbReference type="EMBL" id="LN831776">
    <property type="protein sequence ID" value="CQR55973.1"/>
    <property type="molecule type" value="Genomic_DNA"/>
</dbReference>
<dbReference type="Gene3D" id="3.20.20.150">
    <property type="entry name" value="Divalent-metal-dependent TIM barrel enzymes"/>
    <property type="match status" value="1"/>
</dbReference>
<dbReference type="KEGG" id="pri:PRIO_3570"/>
<name>A0A0E3WHW0_9BACL</name>
<evidence type="ECO:0000313" key="2">
    <source>
        <dbReference type="Proteomes" id="UP000033163"/>
    </source>
</evidence>